<reference evidence="3 4" key="1">
    <citation type="journal article" date="2016" name="Sci. Rep.">
        <title>Peltaster fructicola genome reveals evolution from an invasive phytopathogen to an ectophytic parasite.</title>
        <authorList>
            <person name="Xu C."/>
            <person name="Chen H."/>
            <person name="Gleason M.L."/>
            <person name="Xu J.R."/>
            <person name="Liu H."/>
            <person name="Zhang R."/>
            <person name="Sun G."/>
        </authorList>
    </citation>
    <scope>NUCLEOTIDE SEQUENCE [LARGE SCALE GENOMIC DNA]</scope>
    <source>
        <strain evidence="3 4">LNHT1506</strain>
    </source>
</reference>
<dbReference type="InterPro" id="IPR000719">
    <property type="entry name" value="Prot_kinase_dom"/>
</dbReference>
<name>A0A6H0XRC3_9PEZI</name>
<proteinExistence type="predicted"/>
<dbReference type="Proteomes" id="UP000503462">
    <property type="component" value="Chromosome 2"/>
</dbReference>
<evidence type="ECO:0000256" key="1">
    <source>
        <dbReference type="SAM" id="MobiDB-lite"/>
    </source>
</evidence>
<dbReference type="Pfam" id="PF00069">
    <property type="entry name" value="Pkinase"/>
    <property type="match status" value="1"/>
</dbReference>
<feature type="region of interest" description="Disordered" evidence="1">
    <location>
        <begin position="373"/>
        <end position="397"/>
    </location>
</feature>
<gene>
    <name evidence="3" type="ORF">AMS68_002824</name>
</gene>
<dbReference type="OrthoDB" id="4062651at2759"/>
<evidence type="ECO:0000313" key="3">
    <source>
        <dbReference type="EMBL" id="QIW97306.1"/>
    </source>
</evidence>
<sequence length="604" mass="67275">MASRSPTSDEIAMNAYIHGYAGHSLVTPHTALKQLWWTEERIEDKVTKRFVLSKLRGAERDFLRRPLAFGEGLTDDTYLDWILTRSKRLFLILAEIGCSDQIFGCIDDSWCDEDLPIAWEDVAGLELAYDNDPALNKRFYKTQFTFLLRTLESGSHIEYGPQEHIPMEFLNTLPPASSLQSWDRIHFPGEPEKVFCRRKYALEDGAQETFIRDMQSAQLLAHKHIAPVWATYASDGTAYSVSNFVPEHTLQSYVDHRTPAQLMRVPAERRPVLLCEWMHCLADAVAFLHHKGTAHGAIKPSNIIIDQNNKIAFSDVGTLHTFQQTKKMVKNETHDYAAPESQKSKASHVPTLSKGGMFRLSRLRKLSISTSSSASSEAGYDSGYVSSSDTRPSSISLSHSSYKEDDLAMFAGALDSWSLTAASTPSSESPPSITSSPAIIPRSSPLDPTTLRDLPVAEPEMTDIFSLGCIFLDIVTFIMRGKLTDFVKFRTCKIVSPEGKSTVDASFVANSGKVEEWMDLLEEESMQYGESIYRGIPEILALIRLMLRQNASTRPTASQVRDQVCDVLALTCGVESLCCADNVWPLAELPAGRHSPTATHPALR</sequence>
<feature type="region of interest" description="Disordered" evidence="1">
    <location>
        <begin position="421"/>
        <end position="446"/>
    </location>
</feature>
<dbReference type="SMART" id="SM00220">
    <property type="entry name" value="S_TKc"/>
    <property type="match status" value="1"/>
</dbReference>
<evidence type="ECO:0000259" key="2">
    <source>
        <dbReference type="PROSITE" id="PS50011"/>
    </source>
</evidence>
<dbReference type="GO" id="GO:0004672">
    <property type="term" value="F:protein kinase activity"/>
    <property type="evidence" value="ECO:0007669"/>
    <property type="project" value="InterPro"/>
</dbReference>
<dbReference type="PANTHER" id="PTHR24362">
    <property type="entry name" value="SERINE/THREONINE-PROTEIN KINASE NEK"/>
    <property type="match status" value="1"/>
</dbReference>
<feature type="domain" description="Protein kinase" evidence="2">
    <location>
        <begin position="167"/>
        <end position="568"/>
    </location>
</feature>
<accession>A0A6H0XRC3</accession>
<dbReference type="PROSITE" id="PS50011">
    <property type="entry name" value="PROTEIN_KINASE_DOM"/>
    <property type="match status" value="1"/>
</dbReference>
<evidence type="ECO:0000313" key="4">
    <source>
        <dbReference type="Proteomes" id="UP000503462"/>
    </source>
</evidence>
<dbReference type="PANTHER" id="PTHR24362:SF309">
    <property type="entry name" value="PROTEIN KINASE DOMAIN-CONTAINING PROTEIN"/>
    <property type="match status" value="1"/>
</dbReference>
<dbReference type="EMBL" id="CP051140">
    <property type="protein sequence ID" value="QIW97306.1"/>
    <property type="molecule type" value="Genomic_DNA"/>
</dbReference>
<feature type="region of interest" description="Disordered" evidence="1">
    <location>
        <begin position="333"/>
        <end position="352"/>
    </location>
</feature>
<dbReference type="GO" id="GO:0005524">
    <property type="term" value="F:ATP binding"/>
    <property type="evidence" value="ECO:0007669"/>
    <property type="project" value="InterPro"/>
</dbReference>
<feature type="compositionally biased region" description="Polar residues" evidence="1">
    <location>
        <begin position="384"/>
        <end position="397"/>
    </location>
</feature>
<dbReference type="SUPFAM" id="SSF56112">
    <property type="entry name" value="Protein kinase-like (PK-like)"/>
    <property type="match status" value="2"/>
</dbReference>
<protein>
    <recommendedName>
        <fullName evidence="2">Protein kinase domain-containing protein</fullName>
    </recommendedName>
</protein>
<dbReference type="AlphaFoldDB" id="A0A6H0XRC3"/>
<dbReference type="InterPro" id="IPR011009">
    <property type="entry name" value="Kinase-like_dom_sf"/>
</dbReference>
<keyword evidence="4" id="KW-1185">Reference proteome</keyword>
<feature type="compositionally biased region" description="Low complexity" evidence="1">
    <location>
        <begin position="421"/>
        <end position="445"/>
    </location>
</feature>
<organism evidence="3 4">
    <name type="scientific">Peltaster fructicola</name>
    <dbReference type="NCBI Taxonomy" id="286661"/>
    <lineage>
        <taxon>Eukaryota</taxon>
        <taxon>Fungi</taxon>
        <taxon>Dikarya</taxon>
        <taxon>Ascomycota</taxon>
        <taxon>Pezizomycotina</taxon>
        <taxon>Dothideomycetes</taxon>
        <taxon>Dothideomycetes incertae sedis</taxon>
        <taxon>Peltaster</taxon>
    </lineage>
</organism>
<dbReference type="Gene3D" id="1.10.510.10">
    <property type="entry name" value="Transferase(Phosphotransferase) domain 1"/>
    <property type="match status" value="2"/>
</dbReference>